<dbReference type="Proteomes" id="UP000885771">
    <property type="component" value="Unassembled WGS sequence"/>
</dbReference>
<evidence type="ECO:0000313" key="2">
    <source>
        <dbReference type="EMBL" id="HHM01986.1"/>
    </source>
</evidence>
<feature type="domain" description="BioF2-like acetyltransferase" evidence="1">
    <location>
        <begin position="162"/>
        <end position="308"/>
    </location>
</feature>
<dbReference type="EMBL" id="DRLI01000122">
    <property type="protein sequence ID" value="HHM01986.1"/>
    <property type="molecule type" value="Genomic_DNA"/>
</dbReference>
<accession>A0A7V5RNR7</accession>
<reference evidence="2" key="1">
    <citation type="journal article" date="2020" name="mSystems">
        <title>Genome- and Community-Level Interaction Insights into Carbon Utilization and Element Cycling Functions of Hydrothermarchaeota in Hydrothermal Sediment.</title>
        <authorList>
            <person name="Zhou Z."/>
            <person name="Liu Y."/>
            <person name="Xu W."/>
            <person name="Pan J."/>
            <person name="Luo Z.H."/>
            <person name="Li M."/>
        </authorList>
    </citation>
    <scope>NUCLEOTIDE SEQUENCE [LARGE SCALE GENOMIC DNA]</scope>
    <source>
        <strain evidence="2">HyVt-460</strain>
    </source>
</reference>
<dbReference type="InterPro" id="IPR038740">
    <property type="entry name" value="BioF2-like_GNAT_dom"/>
</dbReference>
<comment type="caution">
    <text evidence="2">The sequence shown here is derived from an EMBL/GenBank/DDBJ whole genome shotgun (WGS) entry which is preliminary data.</text>
</comment>
<dbReference type="SUPFAM" id="SSF55729">
    <property type="entry name" value="Acyl-CoA N-acyltransferases (Nat)"/>
    <property type="match status" value="1"/>
</dbReference>
<dbReference type="AlphaFoldDB" id="A0A7V5RNR7"/>
<dbReference type="Pfam" id="PF13480">
    <property type="entry name" value="Acetyltransf_6"/>
    <property type="match status" value="1"/>
</dbReference>
<dbReference type="InterPro" id="IPR016181">
    <property type="entry name" value="Acyl_CoA_acyltransferase"/>
</dbReference>
<evidence type="ECO:0000259" key="1">
    <source>
        <dbReference type="Pfam" id="PF13480"/>
    </source>
</evidence>
<protein>
    <submittedName>
        <fullName evidence="2">GNAT family N-acetyltransferase</fullName>
    </submittedName>
</protein>
<organism evidence="2">
    <name type="scientific">Caldithrix abyssi</name>
    <dbReference type="NCBI Taxonomy" id="187145"/>
    <lineage>
        <taxon>Bacteria</taxon>
        <taxon>Pseudomonadati</taxon>
        <taxon>Calditrichota</taxon>
        <taxon>Calditrichia</taxon>
        <taxon>Calditrichales</taxon>
        <taxon>Calditrichaceae</taxon>
        <taxon>Caldithrix</taxon>
    </lineage>
</organism>
<name>A0A7V5RNR7_CALAY</name>
<proteinExistence type="predicted"/>
<gene>
    <name evidence="2" type="ORF">ENJ15_03170</name>
</gene>
<sequence length="355" mass="40983">MRIVKKLRELEELKDSWLELETNMNNPLIGWDWMSSCARAFCREEELFVLAEEDDGVITAIAPLFIHEENGFRKLEILGTPALGEPGGLLYKDREALQKLLQSLLKQGLPISLRRLPKESEELSLIQQVFHYHSLHSLREGGGCPWIPVDSDWETFEQSLSSRRKSDMRRARRRAEKLGVVAIRIHDVAEKDVEPLLEDVFRVEAANWKGRNGSSLLHRRDLARFYMIYSQKAARKGTLRVGTLTIDNTVIAVLLGLREAQRFWVFKIGYDEEYARCSPGVLLMHGAIEYAFKEKLSSFEFLGWDAKWMHVWTDKVRRYKSPLIYPFSARGLKGFALDSAYYIKNKILAEYGNGN</sequence>
<dbReference type="Gene3D" id="3.40.630.30">
    <property type="match status" value="1"/>
</dbReference>